<reference evidence="2 3" key="1">
    <citation type="journal article" date="2012" name="J. Bacteriol.">
        <title>Genome sequence of the human- and animal-pathogenic strain Nocardia cyriacigeorgica GUH-2.</title>
        <authorList>
            <person name="Zoropogui A."/>
            <person name="Pujic P."/>
            <person name="Normand P."/>
            <person name="Barbe V."/>
            <person name="Beaman B."/>
            <person name="Beaman L."/>
            <person name="Boiron P."/>
            <person name="Colinon C."/>
            <person name="Deredjian A."/>
            <person name="Graindorge A."/>
            <person name="Mangenot S."/>
            <person name="Nazaret S."/>
            <person name="Neto M."/>
            <person name="Petit S."/>
            <person name="Roche D."/>
            <person name="Vallenet D."/>
            <person name="Rodriguez-Nava V."/>
            <person name="Richard Y."/>
            <person name="Cournoyer B."/>
            <person name="Blaha D."/>
        </authorList>
    </citation>
    <scope>NUCLEOTIDE SEQUENCE [LARGE SCALE GENOMIC DNA]</scope>
    <source>
        <strain evidence="2 3">GUH-2</strain>
    </source>
</reference>
<dbReference type="PRINTS" id="PR00111">
    <property type="entry name" value="ABHYDROLASE"/>
</dbReference>
<dbReference type="InterPro" id="IPR000073">
    <property type="entry name" value="AB_hydrolase_1"/>
</dbReference>
<dbReference type="InterPro" id="IPR029058">
    <property type="entry name" value="AB_hydrolase_fold"/>
</dbReference>
<dbReference type="RefSeq" id="WP_014349767.1">
    <property type="nucleotide sequence ID" value="NC_016887.1"/>
</dbReference>
<dbReference type="HOGENOM" id="CLU_020336_13_3_11"/>
<keyword evidence="2" id="KW-0378">Hydrolase</keyword>
<dbReference type="SUPFAM" id="SSF53474">
    <property type="entry name" value="alpha/beta-Hydrolases"/>
    <property type="match status" value="1"/>
</dbReference>
<name>H6R7V6_NOCCG</name>
<proteinExistence type="predicted"/>
<accession>H6R7V6</accession>
<dbReference type="Proteomes" id="UP000008190">
    <property type="component" value="Chromosome"/>
</dbReference>
<dbReference type="KEGG" id="ncy:NOCYR_1504"/>
<feature type="domain" description="AB hydrolase-1" evidence="1">
    <location>
        <begin position="29"/>
        <end position="268"/>
    </location>
</feature>
<organism evidence="2 3">
    <name type="scientific">Nocardia cyriacigeorgica (strain GUH-2)</name>
    <dbReference type="NCBI Taxonomy" id="1127134"/>
    <lineage>
        <taxon>Bacteria</taxon>
        <taxon>Bacillati</taxon>
        <taxon>Actinomycetota</taxon>
        <taxon>Actinomycetes</taxon>
        <taxon>Mycobacteriales</taxon>
        <taxon>Nocardiaceae</taxon>
        <taxon>Nocardia</taxon>
    </lineage>
</organism>
<dbReference type="GO" id="GO:0016787">
    <property type="term" value="F:hydrolase activity"/>
    <property type="evidence" value="ECO:0007669"/>
    <property type="project" value="UniProtKB-KW"/>
</dbReference>
<dbReference type="eggNOG" id="COG2267">
    <property type="taxonomic scope" value="Bacteria"/>
</dbReference>
<gene>
    <name evidence="2" type="ordered locus">NOCYR_1504</name>
</gene>
<dbReference type="Pfam" id="PF00561">
    <property type="entry name" value="Abhydrolase_1"/>
    <property type="match status" value="1"/>
</dbReference>
<dbReference type="STRING" id="1127134.NOCYR_1504"/>
<keyword evidence="3" id="KW-1185">Reference proteome</keyword>
<evidence type="ECO:0000313" key="2">
    <source>
        <dbReference type="EMBL" id="CCF62300.1"/>
    </source>
</evidence>
<evidence type="ECO:0000313" key="3">
    <source>
        <dbReference type="Proteomes" id="UP000008190"/>
    </source>
</evidence>
<dbReference type="AlphaFoldDB" id="H6R7V6"/>
<dbReference type="EMBL" id="FO082843">
    <property type="protein sequence ID" value="CCF62300.1"/>
    <property type="molecule type" value="Genomic_DNA"/>
</dbReference>
<evidence type="ECO:0000259" key="1">
    <source>
        <dbReference type="Pfam" id="PF00561"/>
    </source>
</evidence>
<sequence length="288" mass="31914">MGISSSLGPIREVDLPAGRIRYHETGEGPHVVFVHGLLVNADLWRKVVPTVAAAGYRCLSPDWPLGSHTLAMPAADLTPAGVAGLIAAFLDRLDLTDVTIVANDTGGAITQILMTRHPERIGRVVLASVDCYDKFLPQPFTLLGTLAHLPGTVRLATELLRVRALHRLPVAFGWVVKHPVPVDIVDSYLLPSRTSKAIRADVRRFLKSARSHYTLEAATRFPSVTFPVLVVWAREEKLFPVPLAERMVRELPNATLHLVDDAYTFLPEDQPEQLTRHILEFMCEHVVR</sequence>
<dbReference type="PANTHER" id="PTHR43798">
    <property type="entry name" value="MONOACYLGLYCEROL LIPASE"/>
    <property type="match status" value="1"/>
</dbReference>
<dbReference type="Gene3D" id="3.40.50.1820">
    <property type="entry name" value="alpha/beta hydrolase"/>
    <property type="match status" value="1"/>
</dbReference>
<dbReference type="InterPro" id="IPR050266">
    <property type="entry name" value="AB_hydrolase_sf"/>
</dbReference>
<protein>
    <submittedName>
        <fullName evidence="2">Hydrolase</fullName>
    </submittedName>
</protein>
<dbReference type="OrthoDB" id="3400345at2"/>